<organism evidence="1 2">
    <name type="scientific">Bacillus thuringiensis</name>
    <dbReference type="NCBI Taxonomy" id="1428"/>
    <lineage>
        <taxon>Bacteria</taxon>
        <taxon>Bacillati</taxon>
        <taxon>Bacillota</taxon>
        <taxon>Bacilli</taxon>
        <taxon>Bacillales</taxon>
        <taxon>Bacillaceae</taxon>
        <taxon>Bacillus</taxon>
        <taxon>Bacillus cereus group</taxon>
    </lineage>
</organism>
<evidence type="ECO:0000313" key="2">
    <source>
        <dbReference type="Proteomes" id="UP000092743"/>
    </source>
</evidence>
<accession>A0A9W3S6L8</accession>
<dbReference type="EMBL" id="CP015350">
    <property type="protein sequence ID" value="ANS45904.1"/>
    <property type="molecule type" value="Genomic_DNA"/>
</dbReference>
<name>A0A9W3S6L8_BACTU</name>
<protein>
    <recommendedName>
        <fullName evidence="3">ArpU family transcriptional regulator</fullName>
    </recommendedName>
</protein>
<sequence length="162" mass="19344">MKKQLSFLPKIDRAATQEKVESVLESIRIYRQFGMIRKEMKVTPSYERREHGPTHTVGKPLEDVAIFNMQQNEREKWLEQMSFRIDQALSRFGSSAAGRNQREIIMKRYLEDEDVCDYMIYNEMGMSERTYRRVKARAFYKLAFALRLEVYEINQQRGGDDR</sequence>
<evidence type="ECO:0000313" key="1">
    <source>
        <dbReference type="EMBL" id="ANS45904.1"/>
    </source>
</evidence>
<dbReference type="NCBIfam" id="TIGR01637">
    <property type="entry name" value="phage_arpU"/>
    <property type="match status" value="1"/>
</dbReference>
<dbReference type="RefSeq" id="WP_065481770.1">
    <property type="nucleotide sequence ID" value="NZ_CP015350.1"/>
</dbReference>
<dbReference type="Proteomes" id="UP000092743">
    <property type="component" value="Chromosome"/>
</dbReference>
<evidence type="ECO:0008006" key="3">
    <source>
        <dbReference type="Google" id="ProtNLM"/>
    </source>
</evidence>
<dbReference type="InterPro" id="IPR006524">
    <property type="entry name" value="ArpU-like"/>
</dbReference>
<proteinExistence type="predicted"/>
<gene>
    <name evidence="1" type="ORF">BT246_04660</name>
</gene>
<reference evidence="1 2" key="1">
    <citation type="submission" date="2016-04" db="EMBL/GenBank/DDBJ databases">
        <title>High quality genome of the nematocidal Bacillus thuringiensis MYBT18246.</title>
        <authorList>
            <person name="Hollensteiner J."/>
            <person name="Poehlein A."/>
            <person name="Sproeer C."/>
            <person name="Bunk B."/>
            <person name="Rosenstiel P."/>
            <person name="Schulenburg H."/>
            <person name="Liesegang H."/>
        </authorList>
    </citation>
    <scope>NUCLEOTIDE SEQUENCE [LARGE SCALE GENOMIC DNA]</scope>
    <source>
        <strain evidence="1 2">MYBT18246</strain>
    </source>
</reference>
<dbReference type="AlphaFoldDB" id="A0A9W3S6L8"/>